<organism evidence="1 2">
    <name type="scientific">Methylobacterium phyllostachyos</name>
    <dbReference type="NCBI Taxonomy" id="582672"/>
    <lineage>
        <taxon>Bacteria</taxon>
        <taxon>Pseudomonadati</taxon>
        <taxon>Pseudomonadota</taxon>
        <taxon>Alphaproteobacteria</taxon>
        <taxon>Hyphomicrobiales</taxon>
        <taxon>Methylobacteriaceae</taxon>
        <taxon>Methylobacterium</taxon>
    </lineage>
</organism>
<accession>A0A1H0F9T7</accession>
<name>A0A1H0F9T7_9HYPH</name>
<dbReference type="STRING" id="582672.SAMN05216360_112182"/>
<dbReference type="RefSeq" id="WP_091718827.1">
    <property type="nucleotide sequence ID" value="NZ_FNHS01000012.1"/>
</dbReference>
<keyword evidence="2" id="KW-1185">Reference proteome</keyword>
<sequence length="309" mass="32549">MSSETHPSQPGAAAPEALRDLLVEMNDLKRVRSAGRTGSIAERLFAQGWGLLTGGAAPDDVALDITATTLAATRLCDLDAAFLTAAGLSEEAASAVLVAGFDAVTDALDPALRDRLRARLSPRPAAQPGALPGFVTALAQQPRAGVTCPGRARILLEPPENHAEHCLIVAVYGVCLSPFYRADPGTVFLAAMAHHFHNAAMPDAGFTGEMLLGDHLGPIMATTTAWALAELAEPLRGQVERARAVLPDDATGEGRAFHAADCIDRVLQIAQHLRGASTTMGMVLDEWELVHAGPVKGFHDRVLADMRIP</sequence>
<dbReference type="Proteomes" id="UP000198704">
    <property type="component" value="Unassembled WGS sequence"/>
</dbReference>
<gene>
    <name evidence="1" type="ORF">SAMN05216360_112182</name>
</gene>
<dbReference type="OrthoDB" id="1492287at2"/>
<reference evidence="2" key="1">
    <citation type="submission" date="2016-10" db="EMBL/GenBank/DDBJ databases">
        <authorList>
            <person name="Varghese N."/>
            <person name="Submissions S."/>
        </authorList>
    </citation>
    <scope>NUCLEOTIDE SEQUENCE [LARGE SCALE GENOMIC DNA]</scope>
    <source>
        <strain evidence="2">BL47</strain>
    </source>
</reference>
<dbReference type="SUPFAM" id="SSF109604">
    <property type="entry name" value="HD-domain/PDEase-like"/>
    <property type="match status" value="1"/>
</dbReference>
<protein>
    <recommendedName>
        <fullName evidence="3">HD domain-containing protein</fullName>
    </recommendedName>
</protein>
<dbReference type="AlphaFoldDB" id="A0A1H0F9T7"/>
<evidence type="ECO:0000313" key="2">
    <source>
        <dbReference type="Proteomes" id="UP000198704"/>
    </source>
</evidence>
<evidence type="ECO:0000313" key="1">
    <source>
        <dbReference type="EMBL" id="SDN91477.1"/>
    </source>
</evidence>
<evidence type="ECO:0008006" key="3">
    <source>
        <dbReference type="Google" id="ProtNLM"/>
    </source>
</evidence>
<dbReference type="EMBL" id="FNHS01000012">
    <property type="protein sequence ID" value="SDN91477.1"/>
    <property type="molecule type" value="Genomic_DNA"/>
</dbReference>
<proteinExistence type="predicted"/>